<organism evidence="1">
    <name type="scientific">uncultured virus</name>
    <dbReference type="NCBI Taxonomy" id="340016"/>
    <lineage>
        <taxon>Viruses</taxon>
        <taxon>environmental samples</taxon>
    </lineage>
</organism>
<accession>A0A218MMP6</accession>
<proteinExistence type="predicted"/>
<reference evidence="1" key="2">
    <citation type="journal article" date="2017" name="Nat. Commun.">
        <title>Single-virus genomics reveals hidden cosmopolitan and abundant viruses.</title>
        <authorList>
            <person name="Martinez-Hernandez F."/>
            <person name="Fornas O."/>
            <person name="Lluesma Gomez M."/>
            <person name="Bolduc B."/>
            <person name="de la Cruz Pena M.J."/>
            <person name="Martinez J.M."/>
            <person name="Anton J."/>
            <person name="Gasol J.M."/>
            <person name="Rosselli R."/>
            <person name="Rodriguez-Valera F."/>
            <person name="Sullivan M.B."/>
            <person name="Acinas S.G."/>
            <person name="Martinez-Garcia M."/>
        </authorList>
    </citation>
    <scope>NUCLEOTIDE SEQUENCE</scope>
</reference>
<protein>
    <submittedName>
        <fullName evidence="1">Uncharacterized protein</fullName>
    </submittedName>
</protein>
<sequence length="114" mass="13155">MISLKKILYEVLNNFSVEVDLFVDKSISTYDITNEIRALKGVTIVTIITPEDYVQKTGSSDEYIRLRIKFVTRGEANDMLQQFLDSALAKDDKDTIRIQGIKSMKYREDTLKKI</sequence>
<reference evidence="1" key="1">
    <citation type="submission" date="2016-10" db="EMBL/GenBank/DDBJ databases">
        <authorList>
            <person name="Varghese N."/>
        </authorList>
    </citation>
    <scope>NUCLEOTIDE SEQUENCE</scope>
</reference>
<dbReference type="EMBL" id="KY052843">
    <property type="protein sequence ID" value="ASF00576.1"/>
    <property type="molecule type" value="Genomic_DNA"/>
</dbReference>
<evidence type="ECO:0000313" key="1">
    <source>
        <dbReference type="EMBL" id="ASF00576.1"/>
    </source>
</evidence>
<name>A0A218MMP6_9VIRU</name>